<evidence type="ECO:0000313" key="8">
    <source>
        <dbReference type="Proteomes" id="UP000796880"/>
    </source>
</evidence>
<dbReference type="GO" id="GO:0006355">
    <property type="term" value="P:regulation of DNA-templated transcription"/>
    <property type="evidence" value="ECO:0007669"/>
    <property type="project" value="InterPro"/>
</dbReference>
<dbReference type="AlphaFoldDB" id="A0A8K0DUR9"/>
<protein>
    <recommendedName>
        <fullName evidence="6">NAC domain-containing protein</fullName>
    </recommendedName>
</protein>
<keyword evidence="3" id="KW-0238">DNA-binding</keyword>
<dbReference type="PANTHER" id="PTHR31989">
    <property type="entry name" value="NAC DOMAIN-CONTAINING PROTEIN 82-RELATED"/>
    <property type="match status" value="1"/>
</dbReference>
<evidence type="ECO:0000256" key="3">
    <source>
        <dbReference type="ARBA" id="ARBA00023125"/>
    </source>
</evidence>
<evidence type="ECO:0000256" key="4">
    <source>
        <dbReference type="ARBA" id="ARBA00023163"/>
    </source>
</evidence>
<evidence type="ECO:0000313" key="7">
    <source>
        <dbReference type="EMBL" id="KAF3434434.1"/>
    </source>
</evidence>
<evidence type="ECO:0000259" key="6">
    <source>
        <dbReference type="PROSITE" id="PS51005"/>
    </source>
</evidence>
<keyword evidence="2" id="KW-0805">Transcription regulation</keyword>
<reference evidence="7" key="1">
    <citation type="submission" date="2020-03" db="EMBL/GenBank/DDBJ databases">
        <title>A high-quality chromosome-level genome assembly of a woody plant with both climbing and erect habits, Rhamnella rubrinervis.</title>
        <authorList>
            <person name="Lu Z."/>
            <person name="Yang Y."/>
            <person name="Zhu X."/>
            <person name="Sun Y."/>
        </authorList>
    </citation>
    <scope>NUCLEOTIDE SEQUENCE</scope>
    <source>
        <strain evidence="7">BYM</strain>
        <tissue evidence="7">Leaf</tissue>
    </source>
</reference>
<keyword evidence="8" id="KW-1185">Reference proteome</keyword>
<dbReference type="PROSITE" id="PS51005">
    <property type="entry name" value="NAC"/>
    <property type="match status" value="1"/>
</dbReference>
<comment type="caution">
    <text evidence="7">The sequence shown here is derived from an EMBL/GenBank/DDBJ whole genome shotgun (WGS) entry which is preliminary data.</text>
</comment>
<organism evidence="7 8">
    <name type="scientific">Rhamnella rubrinervis</name>
    <dbReference type="NCBI Taxonomy" id="2594499"/>
    <lineage>
        <taxon>Eukaryota</taxon>
        <taxon>Viridiplantae</taxon>
        <taxon>Streptophyta</taxon>
        <taxon>Embryophyta</taxon>
        <taxon>Tracheophyta</taxon>
        <taxon>Spermatophyta</taxon>
        <taxon>Magnoliopsida</taxon>
        <taxon>eudicotyledons</taxon>
        <taxon>Gunneridae</taxon>
        <taxon>Pentapetalae</taxon>
        <taxon>rosids</taxon>
        <taxon>fabids</taxon>
        <taxon>Rosales</taxon>
        <taxon>Rhamnaceae</taxon>
        <taxon>rhamnoid group</taxon>
        <taxon>Rhamneae</taxon>
        <taxon>Rhamnella</taxon>
    </lineage>
</organism>
<evidence type="ECO:0000256" key="5">
    <source>
        <dbReference type="ARBA" id="ARBA00023242"/>
    </source>
</evidence>
<gene>
    <name evidence="7" type="ORF">FNV43_RR25537</name>
</gene>
<accession>A0A8K0DUR9</accession>
<keyword evidence="5" id="KW-0539">Nucleus</keyword>
<dbReference type="InterPro" id="IPR036093">
    <property type="entry name" value="NAC_dom_sf"/>
</dbReference>
<dbReference type="GO" id="GO:0005634">
    <property type="term" value="C:nucleus"/>
    <property type="evidence" value="ECO:0007669"/>
    <property type="project" value="UniProtKB-SubCell"/>
</dbReference>
<dbReference type="OrthoDB" id="774757at2759"/>
<evidence type="ECO:0000256" key="1">
    <source>
        <dbReference type="ARBA" id="ARBA00004123"/>
    </source>
</evidence>
<dbReference type="Gene3D" id="2.170.150.80">
    <property type="entry name" value="NAC domain"/>
    <property type="match status" value="1"/>
</dbReference>
<dbReference type="InterPro" id="IPR003441">
    <property type="entry name" value="NAC-dom"/>
</dbReference>
<dbReference type="Proteomes" id="UP000796880">
    <property type="component" value="Unassembled WGS sequence"/>
</dbReference>
<keyword evidence="4" id="KW-0804">Transcription</keyword>
<sequence length="485" mass="54252">MEVPGFRFIPSDEELVTYLTEKVQGGGEARSDRIVLGECDMYGDKDPWNIWNDHGGFKIKAGEDLYLFTKLKKVSLNGSRNHKRRVGSGTWSGAYGVDVAGGLAKKKHFSYENKGCSEHHGEWIMHEYSLVADWADYVLCRLRRKINKNIKKNTKLIASTQTKNIPHVNDQENHQEIVTKKQRVGVESNHQDLTILNHLNHVEDQQYNLSSNINNNENIIHYPTPSLDDVCDFGECFNSVYDQQSESVDFGHAGVLEFGDDVNIDFGFLFDCDEQDLKEISQKEYTNVAAAAAAAKSSPSSTYDHMEVVEEHSSYANINNVAQPTSGADCNEQDLKEISREQYINVVATAAVKSSPSSTYDHMEVAEEHSSYANINNVAEPTSGAACDLQDLKGISPEDQFINVAAAFAKTSTSSTYDHMEVAKEHSSYANNNVANSTSEAAHLSQLDVDYGVVIEEDDNEYSFAQLLKDISFYYDKEHDHHDDV</sequence>
<dbReference type="Pfam" id="PF02365">
    <property type="entry name" value="NAM"/>
    <property type="match status" value="1"/>
</dbReference>
<comment type="subcellular location">
    <subcellularLocation>
        <location evidence="1">Nucleus</location>
    </subcellularLocation>
</comment>
<proteinExistence type="predicted"/>
<evidence type="ECO:0000256" key="2">
    <source>
        <dbReference type="ARBA" id="ARBA00023015"/>
    </source>
</evidence>
<dbReference type="GO" id="GO:0003677">
    <property type="term" value="F:DNA binding"/>
    <property type="evidence" value="ECO:0007669"/>
    <property type="project" value="UniProtKB-KW"/>
</dbReference>
<dbReference type="SUPFAM" id="SSF101941">
    <property type="entry name" value="NAC domain"/>
    <property type="match status" value="1"/>
</dbReference>
<name>A0A8K0DUR9_9ROSA</name>
<dbReference type="EMBL" id="VOIH02000011">
    <property type="protein sequence ID" value="KAF3434434.1"/>
    <property type="molecule type" value="Genomic_DNA"/>
</dbReference>
<feature type="domain" description="NAC" evidence="6">
    <location>
        <begin position="2"/>
        <end position="145"/>
    </location>
</feature>